<protein>
    <submittedName>
        <fullName evidence="2">Ankyrin repeat-containing protein</fullName>
    </submittedName>
</protein>
<evidence type="ECO:0000256" key="1">
    <source>
        <dbReference type="SAM" id="MobiDB-lite"/>
    </source>
</evidence>
<dbReference type="Proteomes" id="UP000018208">
    <property type="component" value="Unassembled WGS sequence"/>
</dbReference>
<comment type="caution">
    <text evidence="2">The sequence shown here is derived from an EMBL/GenBank/DDBJ whole genome shotgun (WGS) entry which is preliminary data.</text>
</comment>
<dbReference type="PANTHER" id="PTHR24184">
    <property type="entry name" value="SI:CH211-189E2.2"/>
    <property type="match status" value="1"/>
</dbReference>
<evidence type="ECO:0000313" key="2">
    <source>
        <dbReference type="EMBL" id="KAH0573165.1"/>
    </source>
</evidence>
<dbReference type="RefSeq" id="XP_067763938.1">
    <property type="nucleotide sequence ID" value="XM_067909117.1"/>
</dbReference>
<dbReference type="GeneID" id="94299307"/>
<dbReference type="KEGG" id="ssao:94299307"/>
<name>A0A9P8LS14_9EUKA</name>
<keyword evidence="3" id="KW-1185">Reference proteome</keyword>
<dbReference type="OrthoDB" id="539213at2759"/>
<dbReference type="InterPro" id="IPR036770">
    <property type="entry name" value="Ankyrin_rpt-contain_sf"/>
</dbReference>
<dbReference type="EMBL" id="AUWU02000005">
    <property type="protein sequence ID" value="KAH0573165.1"/>
    <property type="molecule type" value="Genomic_DNA"/>
</dbReference>
<reference evidence="2 3" key="1">
    <citation type="journal article" date="2014" name="PLoS Genet.">
        <title>The Genome of Spironucleus salmonicida Highlights a Fish Pathogen Adapted to Fluctuating Environments.</title>
        <authorList>
            <person name="Xu F."/>
            <person name="Jerlstrom-Hultqvist J."/>
            <person name="Einarsson E."/>
            <person name="Astvaldsson A."/>
            <person name="Svard S.G."/>
            <person name="Andersson J.O."/>
        </authorList>
    </citation>
    <scope>NUCLEOTIDE SEQUENCE [LARGE SCALE GENOMIC DNA]</scope>
    <source>
        <strain evidence="2 3">ATCC 50377</strain>
    </source>
</reference>
<accession>A0A9P8LS14</accession>
<dbReference type="Gene3D" id="1.25.40.20">
    <property type="entry name" value="Ankyrin repeat-containing domain"/>
    <property type="match status" value="1"/>
</dbReference>
<feature type="compositionally biased region" description="Low complexity" evidence="1">
    <location>
        <begin position="37"/>
        <end position="63"/>
    </location>
</feature>
<sequence length="305" mass="34550">MGCSATLLATPQTMKSPRMLRDQTNIILQPRLLSKNKSNVSSNSTCTQNLNSTDSSSSNSQDSPTFSLLTAIDENNQNFIFRNRTNFDQKLLTPLIYSIQQGKSELANLLLNQQNPIFKGTTALIESVKMDFAQLILQLKSELRRVDSDGNTALIHAVKLGRNELMIFLGAEIGIANRSGKCALDYAVENFNKEAIQFLGAEKNGEFYIIDNNYNYQFLKINKLHTSSNFNQIEVKIILNITLSIEQYSLFLKKKQALCHLFHYLLLKLLRLNMKKLIRLQINNLPCCTFINGNLYGSFRSGCHH</sequence>
<dbReference type="PANTHER" id="PTHR24184:SF11">
    <property type="entry name" value="ANKYRIN REPEAT AND SOCS BOX CONTAINING 3"/>
    <property type="match status" value="1"/>
</dbReference>
<evidence type="ECO:0000313" key="3">
    <source>
        <dbReference type="Proteomes" id="UP000018208"/>
    </source>
</evidence>
<feature type="region of interest" description="Disordered" evidence="1">
    <location>
        <begin position="37"/>
        <end position="64"/>
    </location>
</feature>
<organism evidence="2 3">
    <name type="scientific">Spironucleus salmonicida</name>
    <dbReference type="NCBI Taxonomy" id="348837"/>
    <lineage>
        <taxon>Eukaryota</taxon>
        <taxon>Metamonada</taxon>
        <taxon>Diplomonadida</taxon>
        <taxon>Hexamitidae</taxon>
        <taxon>Hexamitinae</taxon>
        <taxon>Spironucleus</taxon>
    </lineage>
</organism>
<gene>
    <name evidence="2" type="ORF">SS50377_25284</name>
</gene>
<proteinExistence type="predicted"/>
<dbReference type="InterPro" id="IPR002110">
    <property type="entry name" value="Ankyrin_rpt"/>
</dbReference>
<dbReference type="Pfam" id="PF12796">
    <property type="entry name" value="Ank_2"/>
    <property type="match status" value="1"/>
</dbReference>
<dbReference type="AlphaFoldDB" id="A0A9P8LS14"/>
<dbReference type="SUPFAM" id="SSF48403">
    <property type="entry name" value="Ankyrin repeat"/>
    <property type="match status" value="1"/>
</dbReference>